<dbReference type="STRING" id="1513271.XM47_05745"/>
<keyword evidence="2" id="KW-1185">Reference proteome</keyword>
<dbReference type="OrthoDB" id="116799at2"/>
<evidence type="ECO:0008006" key="3">
    <source>
        <dbReference type="Google" id="ProtNLM"/>
    </source>
</evidence>
<proteinExistence type="predicted"/>
<protein>
    <recommendedName>
        <fullName evidence="3">GlcNAc-PI de-N-acetylase</fullName>
    </recommendedName>
</protein>
<dbReference type="GO" id="GO:0016811">
    <property type="term" value="F:hydrolase activity, acting on carbon-nitrogen (but not peptide) bonds, in linear amides"/>
    <property type="evidence" value="ECO:0007669"/>
    <property type="project" value="TreeGrafter"/>
</dbReference>
<dbReference type="InterPro" id="IPR003737">
    <property type="entry name" value="GlcNAc_PI_deacetylase-related"/>
</dbReference>
<sequence length="240" mass="27802">MKLDKPILVALAHPDDETWLSGTLSFLSRENSNIYVLYATSGGAGKDRSGLGRHKEYLAFAREQETIKALKQLGVHQAPIYLKLDDKNLELFAKDFKIKLSAIIEEYQIENIISFDPYGITQHKDHIFIGQQAKQVWQSEKFKYKAIDFYQVVISDTRASSANNLAKKREHPFRIKHATNSNKINTRVNVADQQINRVLAFASYRTQFPPSLMALWQEFTEFDQYEEFIKLSNNLRKLNR</sequence>
<dbReference type="EMBL" id="LAZL01000007">
    <property type="protein sequence ID" value="KMT65959.1"/>
    <property type="molecule type" value="Genomic_DNA"/>
</dbReference>
<dbReference type="Proteomes" id="UP000037600">
    <property type="component" value="Unassembled WGS sequence"/>
</dbReference>
<dbReference type="InterPro" id="IPR024078">
    <property type="entry name" value="LmbE-like_dom_sf"/>
</dbReference>
<dbReference type="Pfam" id="PF02585">
    <property type="entry name" value="PIG-L"/>
    <property type="match status" value="1"/>
</dbReference>
<name>A0A0J8GXI1_9ALTE</name>
<dbReference type="Gene3D" id="3.40.50.10320">
    <property type="entry name" value="LmbE-like"/>
    <property type="match status" value="1"/>
</dbReference>
<evidence type="ECO:0000313" key="2">
    <source>
        <dbReference type="Proteomes" id="UP000037600"/>
    </source>
</evidence>
<gene>
    <name evidence="1" type="ORF">XM47_05745</name>
</gene>
<evidence type="ECO:0000313" key="1">
    <source>
        <dbReference type="EMBL" id="KMT65959.1"/>
    </source>
</evidence>
<dbReference type="SUPFAM" id="SSF102588">
    <property type="entry name" value="LmbE-like"/>
    <property type="match status" value="1"/>
</dbReference>
<dbReference type="PANTHER" id="PTHR12993:SF11">
    <property type="entry name" value="N-ACETYLGLUCOSAMINYL-PHOSPHATIDYLINOSITOL DE-N-ACETYLASE"/>
    <property type="match status" value="1"/>
</dbReference>
<dbReference type="PANTHER" id="PTHR12993">
    <property type="entry name" value="N-ACETYLGLUCOSAMINYL-PHOSPHATIDYLINOSITOL DE-N-ACETYLASE-RELATED"/>
    <property type="match status" value="1"/>
</dbReference>
<organism evidence="1 2">
    <name type="scientific">Catenovulum maritimum</name>
    <dbReference type="NCBI Taxonomy" id="1513271"/>
    <lineage>
        <taxon>Bacteria</taxon>
        <taxon>Pseudomonadati</taxon>
        <taxon>Pseudomonadota</taxon>
        <taxon>Gammaproteobacteria</taxon>
        <taxon>Alteromonadales</taxon>
        <taxon>Alteromonadaceae</taxon>
        <taxon>Catenovulum</taxon>
    </lineage>
</organism>
<comment type="caution">
    <text evidence="1">The sequence shown here is derived from an EMBL/GenBank/DDBJ whole genome shotgun (WGS) entry which is preliminary data.</text>
</comment>
<dbReference type="RefSeq" id="WP_048690660.1">
    <property type="nucleotide sequence ID" value="NZ_KQ130485.1"/>
</dbReference>
<accession>A0A0J8GXI1</accession>
<dbReference type="AlphaFoldDB" id="A0A0J8GXI1"/>
<reference evidence="1 2" key="1">
    <citation type="submission" date="2015-04" db="EMBL/GenBank/DDBJ databases">
        <title>Draft Genome Sequence of the Novel Agar-Digesting Marine Bacterium Q1.</title>
        <authorList>
            <person name="Li Y."/>
            <person name="Li D."/>
            <person name="Chen G."/>
            <person name="Du Z."/>
        </authorList>
    </citation>
    <scope>NUCLEOTIDE SEQUENCE [LARGE SCALE GENOMIC DNA]</scope>
    <source>
        <strain evidence="1 2">Q1</strain>
    </source>
</reference>